<name>A0A6J2JCK3_BOMMA</name>
<feature type="signal peptide" evidence="3">
    <location>
        <begin position="1"/>
        <end position="20"/>
    </location>
</feature>
<evidence type="ECO:0000256" key="3">
    <source>
        <dbReference type="SAM" id="SignalP"/>
    </source>
</evidence>
<evidence type="ECO:0000256" key="2">
    <source>
        <dbReference type="ARBA" id="ARBA00023180"/>
    </source>
</evidence>
<sequence length="691" mass="74654">MIWHWSCVVVLLTWSAPATAVVGGAPASPPEPDAAVVFIQRHGRSARLEGLKDDKLGYYTFFGIRYAEPPLGPRRFQRPVRQYLASELNATRQCLPCPQRDPYYPDRFIGHEDCLCLNVFAPKMPGDERGCPVVFFVHGGNYKSGSASAYGGQHLTQKDTILVTAQYRLGSLGYLSTDERDAAGNVGLFDLHAVMAWIQDYITFFGGDPTRVVVMGQGSGGSAASLLAMSAEGRTATGVAALSGAPLSPGAVRPEPAKHADTIAERTGCPKRPAESLIKCLRQVPVEKLIMADEDLSMDNAMDTMKFLDEISGRSGAGARVEGEDDKRALPPIVSEKPADSLKKKTKRPPMLTGVTSAETSRAVFGKYNKFLTNQLQAVKDFIKKDLVGGLQGVVQGVDGLLPITAVVGSILPISLTDYYGSVFNTTLNAVDGLSQIVEATGDALFNFPAYQSVRQWSAGGPAYLYSFEYVGNLSKGSYFLPGLALTDNSNDMKVYENKMKGPAHGDELAYIFEPLDTEGKSMSGAVSDSDAKVRDNFVDLISKFAHSLNGEENNTKTNLMGLQPYSEENDQFLKINDGIKTDKGFRFCQMGLWGGMADRLTGALCKNLIGDLLSKLPIPLPVDKLPVDNPLNNLGLGNLGGNKLPLNNLGGNKNMLVPGLLGRKPTEPPRVQQVTRRTTRGSLFGLPIDF</sequence>
<evidence type="ECO:0000259" key="4">
    <source>
        <dbReference type="Pfam" id="PF00135"/>
    </source>
</evidence>
<dbReference type="Proteomes" id="UP000504629">
    <property type="component" value="Unplaced"/>
</dbReference>
<dbReference type="PANTHER" id="PTHR43903">
    <property type="entry name" value="NEUROLIGIN"/>
    <property type="match status" value="1"/>
</dbReference>
<dbReference type="InterPro" id="IPR051093">
    <property type="entry name" value="Neuroligin/BSAL"/>
</dbReference>
<keyword evidence="2" id="KW-0325">Glycoprotein</keyword>
<dbReference type="SUPFAM" id="SSF53474">
    <property type="entry name" value="alpha/beta-Hydrolases"/>
    <property type="match status" value="1"/>
</dbReference>
<feature type="domain" description="Carboxylesterase type B" evidence="4">
    <location>
        <begin position="51"/>
        <end position="584"/>
    </location>
</feature>
<feature type="chain" id="PRO_5026867659" evidence="3">
    <location>
        <begin position="21"/>
        <end position="691"/>
    </location>
</feature>
<evidence type="ECO:0000313" key="5">
    <source>
        <dbReference type="Proteomes" id="UP000504629"/>
    </source>
</evidence>
<dbReference type="CTD" id="732947"/>
<dbReference type="GeneID" id="114239997"/>
<dbReference type="Pfam" id="PF00135">
    <property type="entry name" value="COesterase"/>
    <property type="match status" value="1"/>
</dbReference>
<protein>
    <submittedName>
        <fullName evidence="6">Carboxylesterase 3</fullName>
    </submittedName>
</protein>
<dbReference type="InterPro" id="IPR002018">
    <property type="entry name" value="CarbesteraseB"/>
</dbReference>
<organism evidence="5 6">
    <name type="scientific">Bombyx mandarina</name>
    <name type="common">Wild silk moth</name>
    <name type="synonym">Wild silkworm</name>
    <dbReference type="NCBI Taxonomy" id="7092"/>
    <lineage>
        <taxon>Eukaryota</taxon>
        <taxon>Metazoa</taxon>
        <taxon>Ecdysozoa</taxon>
        <taxon>Arthropoda</taxon>
        <taxon>Hexapoda</taxon>
        <taxon>Insecta</taxon>
        <taxon>Pterygota</taxon>
        <taxon>Neoptera</taxon>
        <taxon>Endopterygota</taxon>
        <taxon>Lepidoptera</taxon>
        <taxon>Glossata</taxon>
        <taxon>Ditrysia</taxon>
        <taxon>Bombycoidea</taxon>
        <taxon>Bombycidae</taxon>
        <taxon>Bombycinae</taxon>
        <taxon>Bombyx</taxon>
    </lineage>
</organism>
<dbReference type="KEGG" id="bman:114239997"/>
<comment type="similarity">
    <text evidence="1">Belongs to the type-B carboxylesterase/lipase family.</text>
</comment>
<dbReference type="RefSeq" id="XP_028026249.1">
    <property type="nucleotide sequence ID" value="XM_028170448.1"/>
</dbReference>
<dbReference type="OrthoDB" id="408631at2759"/>
<proteinExistence type="inferred from homology"/>
<keyword evidence="5" id="KW-1185">Reference proteome</keyword>
<gene>
    <name evidence="6" type="primary">LOC114239997</name>
</gene>
<dbReference type="InterPro" id="IPR029058">
    <property type="entry name" value="AB_hydrolase_fold"/>
</dbReference>
<keyword evidence="3" id="KW-0732">Signal</keyword>
<evidence type="ECO:0000256" key="1">
    <source>
        <dbReference type="ARBA" id="ARBA00005964"/>
    </source>
</evidence>
<accession>A0A6J2JCK3</accession>
<dbReference type="Gene3D" id="3.40.50.1820">
    <property type="entry name" value="alpha/beta hydrolase"/>
    <property type="match status" value="1"/>
</dbReference>
<reference evidence="6" key="1">
    <citation type="submission" date="2025-08" db="UniProtKB">
        <authorList>
            <consortium name="RefSeq"/>
        </authorList>
    </citation>
    <scope>IDENTIFICATION</scope>
    <source>
        <tissue evidence="6">Silk gland</tissue>
    </source>
</reference>
<evidence type="ECO:0000313" key="6">
    <source>
        <dbReference type="RefSeq" id="XP_028026249.1"/>
    </source>
</evidence>
<dbReference type="AlphaFoldDB" id="A0A6J2JCK3"/>